<reference evidence="3" key="1">
    <citation type="submission" date="2022-03" db="EMBL/GenBank/DDBJ databases">
        <authorList>
            <person name="Martin C."/>
        </authorList>
    </citation>
    <scope>NUCLEOTIDE SEQUENCE</scope>
</reference>
<organism evidence="3 4">
    <name type="scientific">Owenia fusiformis</name>
    <name type="common">Polychaete worm</name>
    <dbReference type="NCBI Taxonomy" id="6347"/>
    <lineage>
        <taxon>Eukaryota</taxon>
        <taxon>Metazoa</taxon>
        <taxon>Spiralia</taxon>
        <taxon>Lophotrochozoa</taxon>
        <taxon>Annelida</taxon>
        <taxon>Polychaeta</taxon>
        <taxon>Sedentaria</taxon>
        <taxon>Canalipalpata</taxon>
        <taxon>Sabellida</taxon>
        <taxon>Oweniida</taxon>
        <taxon>Oweniidae</taxon>
        <taxon>Owenia</taxon>
    </lineage>
</organism>
<sequence length="262" mass="29207">SNMTTGINVGFSFSIMITLILNGRIILGLPKGNGQISPTKLCDVMPLNSYSYTELGRVLKDIKNILSSKRNSIGLSTAMKRKTLRTTKKAEKQVKTLSKQMLQLESGELLVDVFRAYLIIGWSNPGGNKTLKPSLENPGEFFEKYQNSNITEFASYTSTLLSFVRDLHKVFMVLKRETFDVELFGDLVSWIQSLELMQTNLNKLKKITNAGIPKLLNQLERTVGLIRKSICFQTTMTVKTTDETETTVGPTTIPQTSTHGSG</sequence>
<evidence type="ECO:0000256" key="1">
    <source>
        <dbReference type="SAM" id="MobiDB-lite"/>
    </source>
</evidence>
<gene>
    <name evidence="3" type="ORF">OFUS_LOCUS4635</name>
</gene>
<keyword evidence="2" id="KW-1133">Transmembrane helix</keyword>
<keyword evidence="2" id="KW-0812">Transmembrane</keyword>
<dbReference type="EMBL" id="CAIIXF020000002">
    <property type="protein sequence ID" value="CAH1777621.1"/>
    <property type="molecule type" value="Genomic_DNA"/>
</dbReference>
<evidence type="ECO:0000256" key="2">
    <source>
        <dbReference type="SAM" id="Phobius"/>
    </source>
</evidence>
<name>A0A8S4N862_OWEFU</name>
<keyword evidence="2" id="KW-0472">Membrane</keyword>
<proteinExistence type="predicted"/>
<dbReference type="AlphaFoldDB" id="A0A8S4N862"/>
<feature type="non-terminal residue" evidence="3">
    <location>
        <position position="1"/>
    </location>
</feature>
<evidence type="ECO:0000313" key="4">
    <source>
        <dbReference type="Proteomes" id="UP000749559"/>
    </source>
</evidence>
<keyword evidence="4" id="KW-1185">Reference proteome</keyword>
<feature type="non-terminal residue" evidence="3">
    <location>
        <position position="262"/>
    </location>
</feature>
<feature type="region of interest" description="Disordered" evidence="1">
    <location>
        <begin position="242"/>
        <end position="262"/>
    </location>
</feature>
<feature type="compositionally biased region" description="Low complexity" evidence="1">
    <location>
        <begin position="246"/>
        <end position="262"/>
    </location>
</feature>
<comment type="caution">
    <text evidence="3">The sequence shown here is derived from an EMBL/GenBank/DDBJ whole genome shotgun (WGS) entry which is preliminary data.</text>
</comment>
<evidence type="ECO:0000313" key="3">
    <source>
        <dbReference type="EMBL" id="CAH1777621.1"/>
    </source>
</evidence>
<accession>A0A8S4N862</accession>
<dbReference type="Proteomes" id="UP000749559">
    <property type="component" value="Unassembled WGS sequence"/>
</dbReference>
<protein>
    <submittedName>
        <fullName evidence="3">Uncharacterized protein</fullName>
    </submittedName>
</protein>
<feature type="transmembrane region" description="Helical" evidence="2">
    <location>
        <begin position="6"/>
        <end position="27"/>
    </location>
</feature>